<keyword evidence="8" id="KW-1185">Reference proteome</keyword>
<dbReference type="InterPro" id="IPR005116">
    <property type="entry name" value="Transp-assoc_OB_typ1"/>
</dbReference>
<dbReference type="Gene3D" id="2.40.50.100">
    <property type="match status" value="1"/>
</dbReference>
<dbReference type="PIRSF" id="PIRSF005763">
    <property type="entry name" value="Txn_reg_ModE"/>
    <property type="match status" value="1"/>
</dbReference>
<dbReference type="AlphaFoldDB" id="A0A6B9FBY3"/>
<dbReference type="EMBL" id="CP034345">
    <property type="protein sequence ID" value="QGX93670.1"/>
    <property type="molecule type" value="Genomic_DNA"/>
</dbReference>
<dbReference type="PANTHER" id="PTHR30432">
    <property type="entry name" value="TRANSCRIPTIONAL REGULATOR MODE"/>
    <property type="match status" value="1"/>
</dbReference>
<proteinExistence type="inferred from homology"/>
<comment type="similarity">
    <text evidence="2">Belongs to the ModE family.</text>
</comment>
<dbReference type="SUPFAM" id="SSF46785">
    <property type="entry name" value="Winged helix' DNA-binding domain"/>
    <property type="match status" value="1"/>
</dbReference>
<dbReference type="Proteomes" id="UP000428325">
    <property type="component" value="Chromosome"/>
</dbReference>
<dbReference type="GO" id="GO:0005886">
    <property type="term" value="C:plasma membrane"/>
    <property type="evidence" value="ECO:0007669"/>
    <property type="project" value="UniProtKB-SubCell"/>
</dbReference>
<dbReference type="InterPro" id="IPR036388">
    <property type="entry name" value="WH-like_DNA-bd_sf"/>
</dbReference>
<evidence type="ECO:0000256" key="1">
    <source>
        <dbReference type="ARBA" id="ARBA00004202"/>
    </source>
</evidence>
<evidence type="ECO:0000313" key="7">
    <source>
        <dbReference type="EMBL" id="QGX93670.1"/>
    </source>
</evidence>
<organism evidence="7 8">
    <name type="scientific">Haloplanus rallus</name>
    <dbReference type="NCBI Taxonomy" id="1816183"/>
    <lineage>
        <taxon>Archaea</taxon>
        <taxon>Methanobacteriati</taxon>
        <taxon>Methanobacteriota</taxon>
        <taxon>Stenosarchaea group</taxon>
        <taxon>Halobacteria</taxon>
        <taxon>Halobacteriales</taxon>
        <taxon>Haloferacaceae</taxon>
        <taxon>Haloplanus</taxon>
    </lineage>
</organism>
<evidence type="ECO:0000256" key="4">
    <source>
        <dbReference type="ARBA" id="ARBA00022505"/>
    </source>
</evidence>
<keyword evidence="3" id="KW-0813">Transport</keyword>
<dbReference type="GO" id="GO:0003700">
    <property type="term" value="F:DNA-binding transcription factor activity"/>
    <property type="evidence" value="ECO:0007669"/>
    <property type="project" value="InterPro"/>
</dbReference>
<evidence type="ECO:0000256" key="5">
    <source>
        <dbReference type="ARBA" id="ARBA00022737"/>
    </source>
</evidence>
<evidence type="ECO:0000313" key="8">
    <source>
        <dbReference type="Proteomes" id="UP000428325"/>
    </source>
</evidence>
<dbReference type="Gene3D" id="1.10.10.10">
    <property type="entry name" value="Winged helix-like DNA-binding domain superfamily/Winged helix DNA-binding domain"/>
    <property type="match status" value="1"/>
</dbReference>
<dbReference type="Pfam" id="PF00126">
    <property type="entry name" value="HTH_1"/>
    <property type="match status" value="1"/>
</dbReference>
<dbReference type="GO" id="GO:0015689">
    <property type="term" value="P:molybdate ion transport"/>
    <property type="evidence" value="ECO:0007669"/>
    <property type="project" value="InterPro"/>
</dbReference>
<evidence type="ECO:0000256" key="2">
    <source>
        <dbReference type="ARBA" id="ARBA00008110"/>
    </source>
</evidence>
<reference evidence="7 8" key="1">
    <citation type="submission" date="2018-12" db="EMBL/GenBank/DDBJ databases">
        <title>Complete genome sequence of Haloplanus rallus MBLA0036.</title>
        <authorList>
            <person name="Nam Y.-d."/>
            <person name="Kang J."/>
            <person name="Chung W.-H."/>
            <person name="Park Y.S."/>
        </authorList>
    </citation>
    <scope>NUCLEOTIDE SEQUENCE [LARGE SCALE GENOMIC DNA]</scope>
    <source>
        <strain evidence="7 8">MBLA0036</strain>
    </source>
</reference>
<dbReference type="KEGG" id="hra:EI982_02100"/>
<dbReference type="InterPro" id="IPR051815">
    <property type="entry name" value="Molybdate_resp_trans_reg"/>
</dbReference>
<comment type="subcellular location">
    <subcellularLocation>
        <location evidence="1">Cell membrane</location>
        <topology evidence="1">Peripheral membrane protein</topology>
    </subcellularLocation>
</comment>
<dbReference type="PANTHER" id="PTHR30432:SF1">
    <property type="entry name" value="DNA-BINDING TRANSCRIPTIONAL DUAL REGULATOR MODE"/>
    <property type="match status" value="1"/>
</dbReference>
<dbReference type="RefSeq" id="WP_157687911.1">
    <property type="nucleotide sequence ID" value="NZ_CP034345.1"/>
</dbReference>
<dbReference type="PROSITE" id="PS51866">
    <property type="entry name" value="MOP"/>
    <property type="match status" value="1"/>
</dbReference>
<dbReference type="GO" id="GO:0030151">
    <property type="term" value="F:molybdenum ion binding"/>
    <property type="evidence" value="ECO:0007669"/>
    <property type="project" value="InterPro"/>
</dbReference>
<protein>
    <submittedName>
        <fullName evidence="7">LysR family transcriptional regulator</fullName>
    </submittedName>
</protein>
<dbReference type="Pfam" id="PF03459">
    <property type="entry name" value="TOBE"/>
    <property type="match status" value="1"/>
</dbReference>
<evidence type="ECO:0000256" key="3">
    <source>
        <dbReference type="ARBA" id="ARBA00022448"/>
    </source>
</evidence>
<evidence type="ECO:0000259" key="6">
    <source>
        <dbReference type="PROSITE" id="PS51866"/>
    </source>
</evidence>
<keyword evidence="4" id="KW-0500">Molybdenum</keyword>
<dbReference type="InterPro" id="IPR008995">
    <property type="entry name" value="Mo/tungstate-bd_C_term_dom"/>
</dbReference>
<dbReference type="OrthoDB" id="70912at2157"/>
<dbReference type="InterPro" id="IPR016462">
    <property type="entry name" value="ModE"/>
</dbReference>
<feature type="domain" description="Mop" evidence="6">
    <location>
        <begin position="163"/>
        <end position="229"/>
    </location>
</feature>
<gene>
    <name evidence="7" type="ORF">EI982_02100</name>
</gene>
<dbReference type="GeneID" id="43368296"/>
<dbReference type="SUPFAM" id="SSF50331">
    <property type="entry name" value="MOP-like"/>
    <property type="match status" value="1"/>
</dbReference>
<dbReference type="InterPro" id="IPR000847">
    <property type="entry name" value="LysR_HTH_N"/>
</dbReference>
<dbReference type="InterPro" id="IPR004606">
    <property type="entry name" value="Mop_domain"/>
</dbReference>
<dbReference type="NCBIfam" id="TIGR00638">
    <property type="entry name" value="Mop"/>
    <property type="match status" value="1"/>
</dbReference>
<accession>A0A6B9FBY3</accession>
<keyword evidence="5" id="KW-0677">Repeat</keyword>
<name>A0A6B9FBY3_9EURY</name>
<sequence length="231" mass="24411">MEFSTEFDARIGRDDVTLAERDVVLLRAIDDHGSINAAATELGRSYSRAQQRIVELEGAFGDLVARKRGGSGGGGSHLTDLARELLNRYDRLSAEFSGVAETEETVLSGRIVDRDGELATVETAAGTLGALVPRSDDGSEARLTLRADAVTLQSPSRSPDEDRTSARNRLEGTVLAVDRGEAVAHVTVEVGEGVSLAALVTVASVEQLNLHRGTPVVASFKATATRGVRTA</sequence>
<dbReference type="InterPro" id="IPR036390">
    <property type="entry name" value="WH_DNA-bd_sf"/>
</dbReference>